<dbReference type="GO" id="GO:0051996">
    <property type="term" value="F:squalene synthase [NAD(P)H] activity"/>
    <property type="evidence" value="ECO:0007669"/>
    <property type="project" value="InterPro"/>
</dbReference>
<organism evidence="2">
    <name type="scientific">candidate division WOR-3 bacterium</name>
    <dbReference type="NCBI Taxonomy" id="2052148"/>
    <lineage>
        <taxon>Bacteria</taxon>
        <taxon>Bacteria division WOR-3</taxon>
    </lineage>
</organism>
<dbReference type="SFLD" id="SFLDS00005">
    <property type="entry name" value="Isoprenoid_Synthase_Type_I"/>
    <property type="match status" value="1"/>
</dbReference>
<dbReference type="EMBL" id="DSTT01000001">
    <property type="protein sequence ID" value="HFK23228.1"/>
    <property type="molecule type" value="Genomic_DNA"/>
</dbReference>
<protein>
    <submittedName>
        <fullName evidence="2">Phytoene/squalene synthase family protein</fullName>
    </submittedName>
</protein>
<dbReference type="SUPFAM" id="SSF48576">
    <property type="entry name" value="Terpenoid synthases"/>
    <property type="match status" value="1"/>
</dbReference>
<sequence length="275" mass="33009">MVNRVSYEIFKKGSKTYFYSSVFFPLTVRSRVFILYTFVRKADNFVDAIPQDKEGFYKFKSDYYRSLNGEKVEDVVIDNFVKLIKKFDIKREWVDSFLKSMEMDLNKKTYNNLDETIEYMYGSAEVIGLMMCRIMGLKKESYHYAKNLGRAMQYINFIRDISEDNNLGRLYLPLDTLRKYDLNSLLYEEVSKKEKNFKLFLKEQLDLYFKWQKVGEKGYRYIPNYLIVPIKTASDMYKYTAKKILDDPFIVYREKVKPRIRRIIVSGLFNFIDAF</sequence>
<dbReference type="InterPro" id="IPR002060">
    <property type="entry name" value="Squ/phyt_synthse"/>
</dbReference>
<dbReference type="GO" id="GO:0004311">
    <property type="term" value="F:geranylgeranyl diphosphate synthase activity"/>
    <property type="evidence" value="ECO:0007669"/>
    <property type="project" value="InterPro"/>
</dbReference>
<dbReference type="AlphaFoldDB" id="A0A7C3J5F8"/>
<comment type="caution">
    <text evidence="2">The sequence shown here is derived from an EMBL/GenBank/DDBJ whole genome shotgun (WGS) entry which is preliminary data.</text>
</comment>
<dbReference type="Gene3D" id="1.10.600.10">
    <property type="entry name" value="Farnesyl Diphosphate Synthase"/>
    <property type="match status" value="1"/>
</dbReference>
<dbReference type="PROSITE" id="PS01045">
    <property type="entry name" value="SQUALEN_PHYTOEN_SYN_2"/>
    <property type="match status" value="1"/>
</dbReference>
<evidence type="ECO:0000256" key="1">
    <source>
        <dbReference type="ARBA" id="ARBA00022679"/>
    </source>
</evidence>
<name>A0A7C3J5F8_UNCW3</name>
<keyword evidence="1" id="KW-0808">Transferase</keyword>
<evidence type="ECO:0000313" key="2">
    <source>
        <dbReference type="EMBL" id="HFK23228.1"/>
    </source>
</evidence>
<proteinExistence type="predicted"/>
<accession>A0A7C3J5F8</accession>
<dbReference type="CDD" id="cd00683">
    <property type="entry name" value="Trans_IPPS_HH"/>
    <property type="match status" value="1"/>
</dbReference>
<gene>
    <name evidence="2" type="ORF">ENS15_01030</name>
</gene>
<dbReference type="PANTHER" id="PTHR31480">
    <property type="entry name" value="BIFUNCTIONAL LYCOPENE CYCLASE/PHYTOENE SYNTHASE"/>
    <property type="match status" value="1"/>
</dbReference>
<dbReference type="SFLD" id="SFLDG01018">
    <property type="entry name" value="Squalene/Phytoene_Synthase_Lik"/>
    <property type="match status" value="1"/>
</dbReference>
<dbReference type="Pfam" id="PF00494">
    <property type="entry name" value="SQS_PSY"/>
    <property type="match status" value="1"/>
</dbReference>
<reference evidence="2" key="1">
    <citation type="journal article" date="2020" name="mSystems">
        <title>Genome- and Community-Level Interaction Insights into Carbon Utilization and Element Cycling Functions of Hydrothermarchaeota in Hydrothermal Sediment.</title>
        <authorList>
            <person name="Zhou Z."/>
            <person name="Liu Y."/>
            <person name="Xu W."/>
            <person name="Pan J."/>
            <person name="Luo Z.H."/>
            <person name="Li M."/>
        </authorList>
    </citation>
    <scope>NUCLEOTIDE SEQUENCE [LARGE SCALE GENOMIC DNA]</scope>
    <source>
        <strain evidence="2">SpSt-464</strain>
    </source>
</reference>
<dbReference type="InterPro" id="IPR008949">
    <property type="entry name" value="Isoprenoid_synthase_dom_sf"/>
</dbReference>
<dbReference type="GO" id="GO:0016117">
    <property type="term" value="P:carotenoid biosynthetic process"/>
    <property type="evidence" value="ECO:0007669"/>
    <property type="project" value="UniProtKB-ARBA"/>
</dbReference>
<dbReference type="InterPro" id="IPR033904">
    <property type="entry name" value="Trans_IPPS_HH"/>
</dbReference>
<dbReference type="SFLD" id="SFLDG01212">
    <property type="entry name" value="Phytoene_synthase_like"/>
    <property type="match status" value="1"/>
</dbReference>
<dbReference type="InterPro" id="IPR019845">
    <property type="entry name" value="Squalene/phytoene_synthase_CS"/>
</dbReference>
<dbReference type="InterPro" id="IPR044843">
    <property type="entry name" value="Trans_IPPS_bact-type"/>
</dbReference>